<evidence type="ECO:0000313" key="5">
    <source>
        <dbReference type="Proteomes" id="UP000007494"/>
    </source>
</evidence>
<feature type="compositionally biased region" description="Low complexity" evidence="1">
    <location>
        <begin position="1401"/>
        <end position="1433"/>
    </location>
</feature>
<feature type="compositionally biased region" description="Basic and acidic residues" evidence="1">
    <location>
        <begin position="201"/>
        <end position="212"/>
    </location>
</feature>
<feature type="compositionally biased region" description="Basic and acidic residues" evidence="1">
    <location>
        <begin position="1698"/>
        <end position="1739"/>
    </location>
</feature>
<dbReference type="GeneID" id="13445044"/>
<feature type="compositionally biased region" description="Basic and acidic residues" evidence="1">
    <location>
        <begin position="687"/>
        <end position="698"/>
    </location>
</feature>
<feature type="compositionally biased region" description="Basic and acidic residues" evidence="1">
    <location>
        <begin position="1003"/>
        <end position="1014"/>
    </location>
</feature>
<feature type="region of interest" description="Disordered" evidence="1">
    <location>
        <begin position="1698"/>
        <end position="1819"/>
    </location>
</feature>
<protein>
    <submittedName>
        <fullName evidence="4">FHA domain-containing protein</fullName>
    </submittedName>
</protein>
<name>F0VG76_NEOCL</name>
<dbReference type="PROSITE" id="PS50006">
    <property type="entry name" value="FHA_DOMAIN"/>
    <property type="match status" value="1"/>
</dbReference>
<dbReference type="CDD" id="cd00060">
    <property type="entry name" value="FHA"/>
    <property type="match status" value="1"/>
</dbReference>
<evidence type="ECO:0000259" key="2">
    <source>
        <dbReference type="PROSITE" id="PS50006"/>
    </source>
</evidence>
<dbReference type="SUPFAM" id="SSF49879">
    <property type="entry name" value="SMAD/FHA domain"/>
    <property type="match status" value="1"/>
</dbReference>
<feature type="region of interest" description="Disordered" evidence="1">
    <location>
        <begin position="858"/>
        <end position="880"/>
    </location>
</feature>
<dbReference type="Gene3D" id="2.60.200.20">
    <property type="match status" value="1"/>
</dbReference>
<feature type="compositionally biased region" description="Basic and acidic residues" evidence="1">
    <location>
        <begin position="223"/>
        <end position="238"/>
    </location>
</feature>
<dbReference type="SMART" id="SM00240">
    <property type="entry name" value="FHA"/>
    <property type="match status" value="1"/>
</dbReference>
<feature type="compositionally biased region" description="Basic and acidic residues" evidence="1">
    <location>
        <begin position="611"/>
        <end position="634"/>
    </location>
</feature>
<feature type="region of interest" description="Disordered" evidence="1">
    <location>
        <begin position="1230"/>
        <end position="1276"/>
    </location>
</feature>
<organism evidence="3 5">
    <name type="scientific">Neospora caninum (strain Liverpool)</name>
    <dbReference type="NCBI Taxonomy" id="572307"/>
    <lineage>
        <taxon>Eukaryota</taxon>
        <taxon>Sar</taxon>
        <taxon>Alveolata</taxon>
        <taxon>Apicomplexa</taxon>
        <taxon>Conoidasida</taxon>
        <taxon>Coccidia</taxon>
        <taxon>Eucoccidiorida</taxon>
        <taxon>Eimeriorina</taxon>
        <taxon>Sarcocystidae</taxon>
        <taxon>Neospora</taxon>
    </lineage>
</organism>
<evidence type="ECO:0000313" key="4">
    <source>
        <dbReference type="EMBL" id="CEL66700.1"/>
    </source>
</evidence>
<feature type="region of interest" description="Disordered" evidence="1">
    <location>
        <begin position="1401"/>
        <end position="1451"/>
    </location>
</feature>
<dbReference type="RefSeq" id="XP_003882752.1">
    <property type="nucleotide sequence ID" value="XM_003882703.1"/>
</dbReference>
<evidence type="ECO:0000256" key="1">
    <source>
        <dbReference type="SAM" id="MobiDB-lite"/>
    </source>
</evidence>
<feature type="compositionally biased region" description="Low complexity" evidence="1">
    <location>
        <begin position="724"/>
        <end position="742"/>
    </location>
</feature>
<feature type="compositionally biased region" description="Basic and acidic residues" evidence="1">
    <location>
        <begin position="1773"/>
        <end position="1786"/>
    </location>
</feature>
<dbReference type="OMA" id="HISTRDG"/>
<accession>F0VG76</accession>
<sequence>MPCPTRPVDGACPSSPDFQSPFTDQLSYSSKLPLSNRTAKPCTPVSSLRPDCVHQNASSPAAAPIPPTPAGLLALCSHPDSPILPASASHPVSALGSCWPSHDVDKKGAGISGAIAETEMSLLSTGQQTRRKLDSEDAAGAEHPGSELSEEGRLRVSLKPRERSRSRSESGLSRDDSAESPRASSAGEESPSGASRRHLPRRQDGRNARADAVRGQGKKALSRKRDQGESAEARDGKLLKAARLSLQGEGASRGRPDEEVAASVSDGVKQGRDIPAKEEETRAEACQRGSTGWSLAALWKNCRPVSFGSGRRSPSKVESAEAQIEEPGDISHNVASAEPLEEGGGLTDFEAAASAREADALSAGPEGEVRGADEAVWSPGAAADAELGEVVHLLSGEGRDGSDVEAADGDRSPSEPESFVSCNTHISTRDGTSSTAGSRNSSGHGDDGLGSAPQRWSISGSDFPFSAGAAVSSPAEIPCIPPSLSLVSSAHCELPPAAPTEPTLTDASAASERGGSEGSEGGSRLEAADRQSKGHSSEADDSRDSEEPSRHCRRSHRLRGLQRDARQEAGHSAPPVNAADCDSSSPVSLASQGSGRRPREAGTAPRRKARGKVDKGDAEAERKGDSAEARARSGEDEDSAGTLQKASGTLRRKGRGAGSTAARTGRGRRRRGREEEPEPAQVPDSEAAGRGRLREEAKKRRLATRTRAAPSRAEKAGRRHSESGSDSEPSDDSLPPSSSSASDDSEYEEESTNKRPKAAGRRRDLRAAAAAAWRSAPGQPQAPVLRQLSGRGLLSCGGGATRAFSICGDSAGSESLGRLPGGPAVRIGSLAAVASNSPPVSDLTTLLGGLPARPNLQSAPASHAQPLLHRPGRSPFPTLAGRGNALSGVLGGLLGAGSRGAMAPSLHGAKSPGLPTGTAASRGVRRPAGDTRASPAFGGGASLAGSEDEGRAQDCGEEKQLRERGEAELGSRGSMESREATVSTVTAQDDADFDSWPQEAPEDSEKERKRRDEPGVGAEVAYFPVPREKVTAEDSGKEGSDADLEDGVAELVHISEIDEAHRLISRRVVIRRNKECLIGRDARTCDLVADCRGEFAKMVSRRHAVIEAVPVPELFHLEEVKNEGSNEKAPLATDRATGVSHEAYKLCLRDVGSMNGVAVNDVRQVTAFLRHGDIVTLGGVGALPAGRKREQPESPFRFLVRFLHALPPAEIEPSDLEMPGKHSETAIGARTASLASNLGGERERDRLSKEGSRGADSEEKRRTREGSEAEHEGKAEGVSGLRLARLKVVQLLSEEEICERFERGGNTSGHASTPNSPLGLAPLDEGAGGSLQFPLSSGGSHAVGRERLSRASRLSSVSPFSPSLPRQSRDSPLLSTPRRWCGRRGASSGGGRLLLSASQEVYGSPTGASPSPSPARTAATHSPFPSASPLASPGRSGHPLSQPTAPLSCLSQSSSHFPSSALTPLSLGPACFSQPLALEAHSAVSVSRVSDCSFASSVTRRGLSPLRGAENRKMEIIGEVTVPWNGTIARVRTHVDALLRELLKDKTFASSFSSAGASSDGSPTEEAGREGDQAANKAEVSEDGETKSGEKAATAAENTGESRGCKAEREDPENDSTETKCRLPAYELLSSPAVTEAPFKREELSWVFELAPFNPSANLAVAPCFRSINGEGSATGEDSRDCAAPVRTVSTIYLRFLKSERAKGGESEDERAGGEHEQEERDREERERREREEREEKGKCSPACGLSFDDAEGFFDPEEEATGPKLATDITEGEPRENEGMLRENWEESLGGAQYTSQSGPRHSEGLLSEYGSDEAWHE</sequence>
<dbReference type="VEuPathDB" id="ToxoDB:NCLIV_025090"/>
<dbReference type="EMBL" id="FR823389">
    <property type="protein sequence ID" value="CBZ52720.1"/>
    <property type="molecule type" value="Genomic_DNA"/>
</dbReference>
<feature type="compositionally biased region" description="Polar residues" evidence="1">
    <location>
        <begin position="582"/>
        <end position="594"/>
    </location>
</feature>
<feature type="compositionally biased region" description="Basic and acidic residues" evidence="1">
    <location>
        <begin position="397"/>
        <end position="414"/>
    </location>
</feature>
<feature type="compositionally biased region" description="Basic and acidic residues" evidence="1">
    <location>
        <begin position="526"/>
        <end position="550"/>
    </location>
</feature>
<dbReference type="Proteomes" id="UP000007494">
    <property type="component" value="Chromosome VIIb"/>
</dbReference>
<reference evidence="5" key="3">
    <citation type="journal article" date="2012" name="PLoS Pathog.">
        <title>Comparative genomics of the apicomplexan parasites Toxoplasma gondii and Neospora caninum: Coccidia differing in host range and transmission strategy.</title>
        <authorList>
            <person name="Reid A.J."/>
            <person name="Vermont S.J."/>
            <person name="Cotton J.A."/>
            <person name="Harris D."/>
            <person name="Hill-Cawthorne G.A."/>
            <person name="Konen-Waisman S."/>
            <person name="Latham S.M."/>
            <person name="Mourier T."/>
            <person name="Norton R."/>
            <person name="Quail M.A."/>
            <person name="Sanders M."/>
            <person name="Shanmugam D."/>
            <person name="Sohal A."/>
            <person name="Wasmuth J.D."/>
            <person name="Brunk B."/>
            <person name="Grigg M.E."/>
            <person name="Howard J.C."/>
            <person name="Parkinson J."/>
            <person name="Roos D.S."/>
            <person name="Trees A.J."/>
            <person name="Berriman M."/>
            <person name="Pain A."/>
            <person name="Wastling J.M."/>
        </authorList>
    </citation>
    <scope>NUCLEOTIDE SEQUENCE [LARGE SCALE GENOMIC DNA]</scope>
    <source>
        <strain evidence="5">Liverpool</strain>
    </source>
</reference>
<feature type="compositionally biased region" description="Polar residues" evidence="1">
    <location>
        <begin position="420"/>
        <end position="443"/>
    </location>
</feature>
<feature type="region of interest" description="Disordered" evidence="1">
    <location>
        <begin position="903"/>
        <end position="1015"/>
    </location>
</feature>
<feature type="region of interest" description="Disordered" evidence="1">
    <location>
        <begin position="1552"/>
        <end position="1619"/>
    </location>
</feature>
<gene>
    <name evidence="4" type="ORF">BN1204_025090</name>
    <name evidence="3" type="ORF">NCLIV_025090</name>
</gene>
<feature type="compositionally biased region" description="Basic and acidic residues" evidence="1">
    <location>
        <begin position="269"/>
        <end position="285"/>
    </location>
</feature>
<evidence type="ECO:0000313" key="3">
    <source>
        <dbReference type="EMBL" id="CBZ52720.1"/>
    </source>
</evidence>
<dbReference type="OrthoDB" id="332594at2759"/>
<keyword evidence="5" id="KW-1185">Reference proteome</keyword>
<feature type="compositionally biased region" description="Low complexity" evidence="1">
    <location>
        <begin position="1351"/>
        <end position="1366"/>
    </location>
</feature>
<feature type="compositionally biased region" description="Low complexity" evidence="1">
    <location>
        <begin position="350"/>
        <end position="363"/>
    </location>
</feature>
<feature type="region of interest" description="Disordered" evidence="1">
    <location>
        <begin position="1303"/>
        <end position="1388"/>
    </location>
</feature>
<dbReference type="InParanoid" id="F0VG76"/>
<feature type="compositionally biased region" description="Polar residues" evidence="1">
    <location>
        <begin position="1439"/>
        <end position="1451"/>
    </location>
</feature>
<feature type="compositionally biased region" description="Basic and acidic residues" evidence="1">
    <location>
        <begin position="712"/>
        <end position="723"/>
    </location>
</feature>
<feature type="region of interest" description="Disordered" evidence="1">
    <location>
        <begin position="121"/>
        <end position="288"/>
    </location>
</feature>
<feature type="compositionally biased region" description="Low complexity" evidence="1">
    <location>
        <begin position="180"/>
        <end position="194"/>
    </location>
</feature>
<feature type="compositionally biased region" description="Acidic residues" evidence="1">
    <location>
        <begin position="1749"/>
        <end position="1761"/>
    </location>
</feature>
<dbReference type="Pfam" id="PF00498">
    <property type="entry name" value="FHA"/>
    <property type="match status" value="1"/>
</dbReference>
<feature type="region of interest" description="Disordered" evidence="1">
    <location>
        <begin position="1"/>
        <end position="20"/>
    </location>
</feature>
<feature type="compositionally biased region" description="Basic and acidic residues" evidence="1">
    <location>
        <begin position="1240"/>
        <end position="1275"/>
    </location>
</feature>
<proteinExistence type="predicted"/>
<dbReference type="EMBL" id="LN714482">
    <property type="protein sequence ID" value="CEL66700.1"/>
    <property type="molecule type" value="Genomic_DNA"/>
</dbReference>
<reference evidence="4" key="4">
    <citation type="journal article" date="2015" name="PLoS ONE">
        <title>Comprehensive Evaluation of Toxoplasma gondii VEG and Neospora caninum LIV Genomes with Tachyzoite Stage Transcriptome and Proteome Defines Novel Transcript Features.</title>
        <authorList>
            <person name="Ramaprasad A."/>
            <person name="Mourier T."/>
            <person name="Naeem R."/>
            <person name="Malas T.B."/>
            <person name="Moussa E."/>
            <person name="Panigrahi A."/>
            <person name="Vermont S.J."/>
            <person name="Otto T.D."/>
            <person name="Wastling J."/>
            <person name="Pain A."/>
        </authorList>
    </citation>
    <scope>NUCLEOTIDE SEQUENCE</scope>
    <source>
        <strain evidence="4">Liverpool</strain>
    </source>
</reference>
<feature type="compositionally biased region" description="Low complexity" evidence="1">
    <location>
        <begin position="500"/>
        <end position="513"/>
    </location>
</feature>
<dbReference type="InterPro" id="IPR008984">
    <property type="entry name" value="SMAD_FHA_dom_sf"/>
</dbReference>
<feature type="compositionally biased region" description="Basic residues" evidence="1">
    <location>
        <begin position="551"/>
        <end position="560"/>
    </location>
</feature>
<reference evidence="3" key="2">
    <citation type="submission" date="2011-03" db="EMBL/GenBank/DDBJ databases">
        <title>Comparative genomics and transcriptomics of Neospora caninum and Toxoplasma gondii.</title>
        <authorList>
            <person name="Reid A.J."/>
            <person name="Sohal A."/>
            <person name="Harris D."/>
            <person name="Quail M."/>
            <person name="Sanders M."/>
            <person name="Berriman M."/>
            <person name="Wastling J.M."/>
            <person name="Pain A."/>
        </authorList>
    </citation>
    <scope>NUCLEOTIDE SEQUENCE</scope>
    <source>
        <strain evidence="3">Liverpool</strain>
    </source>
</reference>
<feature type="compositionally biased region" description="Basic and acidic residues" evidence="1">
    <location>
        <begin position="948"/>
        <end position="979"/>
    </location>
</feature>
<dbReference type="InterPro" id="IPR000253">
    <property type="entry name" value="FHA_dom"/>
</dbReference>
<feature type="domain" description="FHA" evidence="2">
    <location>
        <begin position="1076"/>
        <end position="1164"/>
    </location>
</feature>
<feature type="compositionally biased region" description="Low complexity" evidence="1">
    <location>
        <begin position="1552"/>
        <end position="1562"/>
    </location>
</feature>
<feature type="compositionally biased region" description="Basic and acidic residues" evidence="1">
    <location>
        <begin position="150"/>
        <end position="179"/>
    </location>
</feature>
<dbReference type="eggNOG" id="ENOG502QZ7C">
    <property type="taxonomic scope" value="Eukaryota"/>
</dbReference>
<feature type="region of interest" description="Disordered" evidence="1">
    <location>
        <begin position="306"/>
        <end position="783"/>
    </location>
</feature>
<reference evidence="3" key="1">
    <citation type="submission" date="2011-02" db="EMBL/GenBank/DDBJ databases">
        <authorList>
            <person name="Aslett M."/>
        </authorList>
    </citation>
    <scope>NUCLEOTIDE SEQUENCE</scope>
    <source>
        <strain evidence="3">Liverpool</strain>
    </source>
</reference>
<feature type="compositionally biased region" description="Low complexity" evidence="1">
    <location>
        <begin position="767"/>
        <end position="776"/>
    </location>
</feature>